<dbReference type="SUPFAM" id="SSF143120">
    <property type="entry name" value="YefM-like"/>
    <property type="match status" value="1"/>
</dbReference>
<reference evidence="2 3" key="1">
    <citation type="submission" date="2019-03" db="EMBL/GenBank/DDBJ databases">
        <title>Metabolic potential of uncultured bacteria and archaea associated with petroleum seepage in deep-sea sediments.</title>
        <authorList>
            <person name="Dong X."/>
            <person name="Hubert C."/>
        </authorList>
    </citation>
    <scope>NUCLEOTIDE SEQUENCE [LARGE SCALE GENOMIC DNA]</scope>
    <source>
        <strain evidence="2">E44_bin18</strain>
    </source>
</reference>
<dbReference type="AlphaFoldDB" id="A0A523UY43"/>
<proteinExistence type="inferred from homology"/>
<gene>
    <name evidence="2" type="ORF">E3J62_01665</name>
</gene>
<comment type="similarity">
    <text evidence="1">Belongs to the phD/YefM antitoxin family.</text>
</comment>
<dbReference type="InterPro" id="IPR036165">
    <property type="entry name" value="YefM-like_sf"/>
</dbReference>
<name>A0A523UY43_UNCT6</name>
<sequence>MKFATVRELSLGTSQLLKEVEKNDAVIITKFGKPRYLLVEISEDEIEDFILAKHYGLEKEFEKAREELRKGKTRSRAALLGKGVRRGR</sequence>
<evidence type="ECO:0000313" key="3">
    <source>
        <dbReference type="Proteomes" id="UP000315525"/>
    </source>
</evidence>
<evidence type="ECO:0000313" key="2">
    <source>
        <dbReference type="EMBL" id="TET47319.1"/>
    </source>
</evidence>
<dbReference type="EMBL" id="SOJN01000023">
    <property type="protein sequence ID" value="TET47319.1"/>
    <property type="molecule type" value="Genomic_DNA"/>
</dbReference>
<organism evidence="2 3">
    <name type="scientific">candidate division TA06 bacterium</name>
    <dbReference type="NCBI Taxonomy" id="2250710"/>
    <lineage>
        <taxon>Bacteria</taxon>
        <taxon>Bacteria division TA06</taxon>
    </lineage>
</organism>
<dbReference type="Proteomes" id="UP000315525">
    <property type="component" value="Unassembled WGS sequence"/>
</dbReference>
<evidence type="ECO:0008006" key="4">
    <source>
        <dbReference type="Google" id="ProtNLM"/>
    </source>
</evidence>
<accession>A0A523UY43</accession>
<comment type="caution">
    <text evidence="2">The sequence shown here is derived from an EMBL/GenBank/DDBJ whole genome shotgun (WGS) entry which is preliminary data.</text>
</comment>
<evidence type="ECO:0000256" key="1">
    <source>
        <dbReference type="ARBA" id="ARBA00009981"/>
    </source>
</evidence>
<protein>
    <recommendedName>
        <fullName evidence="4">Antitoxin</fullName>
    </recommendedName>
</protein>